<evidence type="ECO:0000256" key="3">
    <source>
        <dbReference type="SAM" id="MobiDB-lite"/>
    </source>
</evidence>
<dbReference type="PROSITE" id="PS51677">
    <property type="entry name" value="NODB"/>
    <property type="match status" value="1"/>
</dbReference>
<keyword evidence="7" id="KW-1185">Reference proteome</keyword>
<keyword evidence="1" id="KW-0479">Metal-binding</keyword>
<evidence type="ECO:0000259" key="5">
    <source>
        <dbReference type="PROSITE" id="PS51677"/>
    </source>
</evidence>
<dbReference type="EMBL" id="CAKMMF010000035">
    <property type="protein sequence ID" value="CAH1221403.1"/>
    <property type="molecule type" value="Genomic_DNA"/>
</dbReference>
<feature type="compositionally biased region" description="Polar residues" evidence="3">
    <location>
        <begin position="27"/>
        <end position="54"/>
    </location>
</feature>
<dbReference type="Pfam" id="PF01522">
    <property type="entry name" value="Polysacc_deac_1"/>
    <property type="match status" value="1"/>
</dbReference>
<protein>
    <recommendedName>
        <fullName evidence="5">NodB homology domain-containing protein</fullName>
    </recommendedName>
</protein>
<organism evidence="6 7">
    <name type="scientific">Paenibacillus plantiphilus</name>
    <dbReference type="NCBI Taxonomy" id="2905650"/>
    <lineage>
        <taxon>Bacteria</taxon>
        <taxon>Bacillati</taxon>
        <taxon>Bacillota</taxon>
        <taxon>Bacilli</taxon>
        <taxon>Bacillales</taxon>
        <taxon>Paenibacillaceae</taxon>
        <taxon>Paenibacillus</taxon>
    </lineage>
</organism>
<dbReference type="PANTHER" id="PTHR10587:SF133">
    <property type="entry name" value="CHITIN DEACETYLASE 1-RELATED"/>
    <property type="match status" value="1"/>
</dbReference>
<name>A0ABM9CSZ5_9BACL</name>
<comment type="caution">
    <text evidence="6">The sequence shown here is derived from an EMBL/GenBank/DDBJ whole genome shotgun (WGS) entry which is preliminary data.</text>
</comment>
<dbReference type="InterPro" id="IPR011330">
    <property type="entry name" value="Glyco_hydro/deAcase_b/a-brl"/>
</dbReference>
<evidence type="ECO:0000256" key="2">
    <source>
        <dbReference type="ARBA" id="ARBA00022801"/>
    </source>
</evidence>
<dbReference type="InterPro" id="IPR002509">
    <property type="entry name" value="NODB_dom"/>
</dbReference>
<reference evidence="6" key="1">
    <citation type="submission" date="2022-01" db="EMBL/GenBank/DDBJ databases">
        <authorList>
            <person name="Criscuolo A."/>
        </authorList>
    </citation>
    <scope>NUCLEOTIDE SEQUENCE</scope>
    <source>
        <strain evidence="6">CIP111893</strain>
    </source>
</reference>
<feature type="chain" id="PRO_5045902210" description="NodB homology domain-containing protein" evidence="4">
    <location>
        <begin position="29"/>
        <end position="307"/>
    </location>
</feature>
<dbReference type="InterPro" id="IPR050248">
    <property type="entry name" value="Polysacc_deacetylase_ArnD"/>
</dbReference>
<dbReference type="PANTHER" id="PTHR10587">
    <property type="entry name" value="GLYCOSYL TRANSFERASE-RELATED"/>
    <property type="match status" value="1"/>
</dbReference>
<keyword evidence="4" id="KW-0732">Signal</keyword>
<sequence length="307" mass="34077">MLATRTARTITTLLLALLLMVGCSTTQKETSNSGTGNTPDPSQESSQPDGQTSPETPPTEAAGSEDEPTAQPEEDPPAKDDEPAQTEAKEKLYRMNAAYRFEPIDKETSDKVVLLTFDDGPKEAEMIDSMLDTLDKHKAKAIFFVNGYRVKQHPELLKKIADRGQTIGNHSWDHIDLKKQTKEEIEKQLGDVQTIVKETIGNSPVFFRPPFGSGGDKVKQIAREHGMLFMTWSNGSLDWDKSTKDKPDKVISNVMEQLHPGANILMHELPWTDKALDTLLAKLEEKGYSFIDPATIDLGLDEARNAK</sequence>
<dbReference type="Gene3D" id="3.20.20.370">
    <property type="entry name" value="Glycoside hydrolase/deacetylase"/>
    <property type="match status" value="1"/>
</dbReference>
<evidence type="ECO:0000313" key="6">
    <source>
        <dbReference type="EMBL" id="CAH1221403.1"/>
    </source>
</evidence>
<gene>
    <name evidence="6" type="ORF">PAECIP111893_04717</name>
</gene>
<feature type="region of interest" description="Disordered" evidence="3">
    <location>
        <begin position="27"/>
        <end position="85"/>
    </location>
</feature>
<keyword evidence="2" id="KW-0378">Hydrolase</keyword>
<feature type="compositionally biased region" description="Basic and acidic residues" evidence="3">
    <location>
        <begin position="76"/>
        <end position="85"/>
    </location>
</feature>
<proteinExistence type="predicted"/>
<dbReference type="Proteomes" id="UP000838686">
    <property type="component" value="Unassembled WGS sequence"/>
</dbReference>
<dbReference type="PROSITE" id="PS51257">
    <property type="entry name" value="PROKAR_LIPOPROTEIN"/>
    <property type="match status" value="1"/>
</dbReference>
<evidence type="ECO:0000256" key="1">
    <source>
        <dbReference type="ARBA" id="ARBA00022723"/>
    </source>
</evidence>
<accession>A0ABM9CSZ5</accession>
<evidence type="ECO:0000256" key="4">
    <source>
        <dbReference type="SAM" id="SignalP"/>
    </source>
</evidence>
<feature type="signal peptide" evidence="4">
    <location>
        <begin position="1"/>
        <end position="28"/>
    </location>
</feature>
<feature type="domain" description="NodB homology" evidence="5">
    <location>
        <begin position="111"/>
        <end position="291"/>
    </location>
</feature>
<evidence type="ECO:0000313" key="7">
    <source>
        <dbReference type="Proteomes" id="UP000838686"/>
    </source>
</evidence>
<feature type="compositionally biased region" description="Acidic residues" evidence="3">
    <location>
        <begin position="63"/>
        <end position="75"/>
    </location>
</feature>
<dbReference type="CDD" id="cd10917">
    <property type="entry name" value="CE4_NodB_like_6s_7s"/>
    <property type="match status" value="1"/>
</dbReference>
<dbReference type="SUPFAM" id="SSF88713">
    <property type="entry name" value="Glycoside hydrolase/deacetylase"/>
    <property type="match status" value="1"/>
</dbReference>